<dbReference type="OrthoDB" id="2015333at2759"/>
<protein>
    <submittedName>
        <fullName evidence="1">Uncharacterized protein</fullName>
    </submittedName>
</protein>
<name>M1BWB8_SOLTU</name>
<gene>
    <name evidence="1" type="primary">LOC102604425</name>
</gene>
<reference evidence="1" key="2">
    <citation type="submission" date="2015-06" db="UniProtKB">
        <authorList>
            <consortium name="EnsemblPlants"/>
        </authorList>
    </citation>
    <scope>IDENTIFICATION</scope>
    <source>
        <strain evidence="1">DM1-3 516 R44</strain>
    </source>
</reference>
<evidence type="ECO:0000313" key="2">
    <source>
        <dbReference type="Proteomes" id="UP000011115"/>
    </source>
</evidence>
<dbReference type="ExpressionAtlas" id="M1BWB8">
    <property type="expression patterns" value="baseline"/>
</dbReference>
<dbReference type="AlphaFoldDB" id="M1BWB8"/>
<dbReference type="Gramene" id="PGSC0003DMT400054436">
    <property type="protein sequence ID" value="PGSC0003DMT400054436"/>
    <property type="gene ID" value="PGSC0003DMG402021129"/>
</dbReference>
<sequence>MEADTVEFHTFRKLNQEGGNAPGAVSLDDVDLDQVSVDFVLSFLNYREIFSVFNTL</sequence>
<proteinExistence type="predicted"/>
<dbReference type="HOGENOM" id="CLU_3018045_0_0_1"/>
<evidence type="ECO:0000313" key="1">
    <source>
        <dbReference type="EnsemblPlants" id="PGSC0003DMT400054436"/>
    </source>
</evidence>
<keyword evidence="2" id="KW-1185">Reference proteome</keyword>
<reference evidence="2" key="1">
    <citation type="journal article" date="2011" name="Nature">
        <title>Genome sequence and analysis of the tuber crop potato.</title>
        <authorList>
            <consortium name="The Potato Genome Sequencing Consortium"/>
        </authorList>
    </citation>
    <scope>NUCLEOTIDE SEQUENCE [LARGE SCALE GENOMIC DNA]</scope>
    <source>
        <strain evidence="2">cv. DM1-3 516 R44</strain>
    </source>
</reference>
<dbReference type="Proteomes" id="UP000011115">
    <property type="component" value="Unassembled WGS sequence"/>
</dbReference>
<dbReference type="EnsemblPlants" id="PGSC0003DMT400054436">
    <property type="protein sequence ID" value="PGSC0003DMT400054436"/>
    <property type="gene ID" value="PGSC0003DMG402021129"/>
</dbReference>
<organism evidence="1 2">
    <name type="scientific">Solanum tuberosum</name>
    <name type="common">Potato</name>
    <dbReference type="NCBI Taxonomy" id="4113"/>
    <lineage>
        <taxon>Eukaryota</taxon>
        <taxon>Viridiplantae</taxon>
        <taxon>Streptophyta</taxon>
        <taxon>Embryophyta</taxon>
        <taxon>Tracheophyta</taxon>
        <taxon>Spermatophyta</taxon>
        <taxon>Magnoliopsida</taxon>
        <taxon>eudicotyledons</taxon>
        <taxon>Gunneridae</taxon>
        <taxon>Pentapetalae</taxon>
        <taxon>asterids</taxon>
        <taxon>lamiids</taxon>
        <taxon>Solanales</taxon>
        <taxon>Solanaceae</taxon>
        <taxon>Solanoideae</taxon>
        <taxon>Solaneae</taxon>
        <taxon>Solanum</taxon>
    </lineage>
</organism>
<accession>M1BWB8</accession>